<comment type="caution">
    <text evidence="2">The sequence shown here is derived from an EMBL/GenBank/DDBJ whole genome shotgun (WGS) entry which is preliminary data.</text>
</comment>
<dbReference type="PANTHER" id="PTHR37809">
    <property type="entry name" value="RIBOSOMAL PROTEIN S12 METHYLTHIOTRANSFERASE ACCESSORY FACTOR YCAO"/>
    <property type="match status" value="1"/>
</dbReference>
<dbReference type="GO" id="GO:0005840">
    <property type="term" value="C:ribosome"/>
    <property type="evidence" value="ECO:0007669"/>
    <property type="project" value="UniProtKB-KW"/>
</dbReference>
<gene>
    <name evidence="2" type="ORF">EOE65_17535</name>
</gene>
<proteinExistence type="predicted"/>
<keyword evidence="2" id="KW-0808">Transferase</keyword>
<dbReference type="Gene3D" id="3.30.1330.230">
    <property type="match status" value="1"/>
</dbReference>
<feature type="domain" description="YcaO" evidence="1">
    <location>
        <begin position="58"/>
        <end position="441"/>
    </location>
</feature>
<sequence>MTVTMSKDAPLAESILHMQARLQAHGFDVEEYDWQNPVPHVWSVRMRDRLFPVLDVQGKGTSMQAAQASALGELFERLSSDNFFNGLFYGEEIAASDFVHHPSERWFALEKSGLPQGLLDEPTQSHYNLDGELSAKMLVDASSGNRSRGICALPFTRQQNQQTVWIPVNIIDNLYTINGLAAGNSVYEARVQALSGIFERHIKTTILTAGISLPHIPASVVEGYREVADTLQLLRDEGFVVYVMDASLAGKFPLVCITLLDPNTGGCIAAFGAHPKFGIALQRAMVELLHKRSLDALRSLSPPTFNLREVAEPDNLQHHLRDSSGVVSWELFSSKSDYEYTAWNIEGDTQAEFERLCHLIHRVDMDIYIADYDHLGVYCCRVIVPGMADMFPVDRLVHDNNNKGIELRDFVMRMPMLSNHERQVFTQQLTRLDVDEQASLPEMCGILAEPANGLAGVTVAEVKALLYLTQGDISSAVESVSRVLETDGLPAKKAALYRCLHALGSALISTHVVADNYRKVLVDIYGDARVKRCEAMLAGRQLFDDFIEIKPDFSNSPQHAKTIDLYRRLQLAKQNSTS</sequence>
<dbReference type="EMBL" id="SACQ01000014">
    <property type="protein sequence ID" value="RVU28281.1"/>
    <property type="molecule type" value="Genomic_DNA"/>
</dbReference>
<dbReference type="PROSITE" id="PS51664">
    <property type="entry name" value="YCAO"/>
    <property type="match status" value="1"/>
</dbReference>
<keyword evidence="3" id="KW-1185">Reference proteome</keyword>
<evidence type="ECO:0000313" key="2">
    <source>
        <dbReference type="EMBL" id="RVU28281.1"/>
    </source>
</evidence>
<evidence type="ECO:0000259" key="1">
    <source>
        <dbReference type="PROSITE" id="PS51664"/>
    </source>
</evidence>
<dbReference type="InterPro" id="IPR041080">
    <property type="entry name" value="YcaO_C"/>
</dbReference>
<dbReference type="Pfam" id="PF02624">
    <property type="entry name" value="YcaO"/>
    <property type="match status" value="1"/>
</dbReference>
<dbReference type="GO" id="GO:0016740">
    <property type="term" value="F:transferase activity"/>
    <property type="evidence" value="ECO:0007669"/>
    <property type="project" value="UniProtKB-KW"/>
</dbReference>
<dbReference type="RefSeq" id="WP_127696165.1">
    <property type="nucleotide sequence ID" value="NZ_SACQ01000014.1"/>
</dbReference>
<dbReference type="InterPro" id="IPR003776">
    <property type="entry name" value="YcaO-like_dom"/>
</dbReference>
<dbReference type="Pfam" id="PF18381">
    <property type="entry name" value="YcaO_C"/>
    <property type="match status" value="1"/>
</dbReference>
<evidence type="ECO:0000313" key="3">
    <source>
        <dbReference type="Proteomes" id="UP000282818"/>
    </source>
</evidence>
<reference evidence="2 3" key="1">
    <citation type="submission" date="2019-01" db="EMBL/GenBank/DDBJ databases">
        <authorList>
            <person name="Chen W.-M."/>
        </authorList>
    </citation>
    <scope>NUCLEOTIDE SEQUENCE [LARGE SCALE GENOMIC DNA]</scope>
    <source>
        <strain evidence="2 3">HPM-16</strain>
    </source>
</reference>
<accession>A0A437Q193</accession>
<keyword evidence="2" id="KW-0687">Ribonucleoprotein</keyword>
<dbReference type="Proteomes" id="UP000282818">
    <property type="component" value="Unassembled WGS sequence"/>
</dbReference>
<organism evidence="2 3">
    <name type="scientific">Neptunomonas marina</name>
    <dbReference type="NCBI Taxonomy" id="1815562"/>
    <lineage>
        <taxon>Bacteria</taxon>
        <taxon>Pseudomonadati</taxon>
        <taxon>Pseudomonadota</taxon>
        <taxon>Gammaproteobacteria</taxon>
        <taxon>Oceanospirillales</taxon>
        <taxon>Oceanospirillaceae</taxon>
        <taxon>Neptunomonas</taxon>
    </lineage>
</organism>
<name>A0A437Q193_9GAMM</name>
<protein>
    <submittedName>
        <fullName evidence="2">30s ribosomal protein S12 methylthiotransferase accessory protein YcaO</fullName>
    </submittedName>
</protein>
<dbReference type="Gene3D" id="3.30.160.660">
    <property type="match status" value="1"/>
</dbReference>
<keyword evidence="2" id="KW-0689">Ribosomal protein</keyword>
<dbReference type="PANTHER" id="PTHR37809:SF1">
    <property type="entry name" value="RIBOSOMAL PROTEIN S12 METHYLTHIOTRANSFERASE ACCESSORY FACTOR YCAO"/>
    <property type="match status" value="1"/>
</dbReference>
<dbReference type="NCBIfam" id="TIGR00702">
    <property type="entry name" value="YcaO-type kinase domain"/>
    <property type="match status" value="1"/>
</dbReference>
<dbReference type="AlphaFoldDB" id="A0A437Q193"/>